<keyword evidence="4" id="KW-0547">Nucleotide-binding</keyword>
<evidence type="ECO:0000256" key="6">
    <source>
        <dbReference type="ARBA" id="ARBA00022801"/>
    </source>
</evidence>
<keyword evidence="10 13" id="KW-0472">Membrane</keyword>
<evidence type="ECO:0000256" key="12">
    <source>
        <dbReference type="SAM" id="MobiDB-lite"/>
    </source>
</evidence>
<keyword evidence="16" id="KW-1185">Reference proteome</keyword>
<feature type="domain" description="BCS1 N-terminal" evidence="15">
    <location>
        <begin position="58"/>
        <end position="256"/>
    </location>
</feature>
<dbReference type="InterPro" id="IPR003960">
    <property type="entry name" value="ATPase_AAA_CS"/>
</dbReference>
<dbReference type="GO" id="GO:0005743">
    <property type="term" value="C:mitochondrial inner membrane"/>
    <property type="evidence" value="ECO:0007669"/>
    <property type="project" value="UniProtKB-SubCell"/>
</dbReference>
<evidence type="ECO:0000256" key="7">
    <source>
        <dbReference type="ARBA" id="ARBA00022840"/>
    </source>
</evidence>
<dbReference type="GeneID" id="54362683"/>
<organism evidence="17">
    <name type="scientific">Dissoconium aciculare CBS 342.82</name>
    <dbReference type="NCBI Taxonomy" id="1314786"/>
    <lineage>
        <taxon>Eukaryota</taxon>
        <taxon>Fungi</taxon>
        <taxon>Dikarya</taxon>
        <taxon>Ascomycota</taxon>
        <taxon>Pezizomycotina</taxon>
        <taxon>Dothideomycetes</taxon>
        <taxon>Dothideomycetidae</taxon>
        <taxon>Mycosphaerellales</taxon>
        <taxon>Dissoconiaceae</taxon>
        <taxon>Dissoconium</taxon>
    </lineage>
</organism>
<evidence type="ECO:0000259" key="14">
    <source>
        <dbReference type="SMART" id="SM00382"/>
    </source>
</evidence>
<feature type="compositionally biased region" description="Basic and acidic residues" evidence="12">
    <location>
        <begin position="359"/>
        <end position="373"/>
    </location>
</feature>
<reference evidence="17" key="2">
    <citation type="submission" date="2020-04" db="EMBL/GenBank/DDBJ databases">
        <authorList>
            <consortium name="NCBI Genome Project"/>
        </authorList>
    </citation>
    <scope>NUCLEOTIDE SEQUENCE</scope>
    <source>
        <strain evidence="17">CBS 342.82</strain>
    </source>
</reference>
<sequence length="741" mass="82305">MAATATTTVTGTAAEADGTFNQLPQGILEIMIPGYGPLARWVLVSLGIDISLWVSAAVILLATIKGAQYAWVYIERTFRQLFVSTIYIKEYDQIFDDVMAWLAKEKSASTKRLAQAKTDYGWFKAPDLSNDIAAAFDENGMFSDAQYSARRPAHFEPYYGRSWFWWNGRLFWFSRFPESADTRGTMYRPRDLLRLEVVGRDVAPIKRLLAMVKIWNLHKDVGFTSIRRPETKDRADQYGNRWGHSTSRPSRPIDTVILDNVEKARVIKDCNEFLHPASPPWYAARGLPYRRGFLFHGPPGTGKSSLSFALASLFGLGIYVLSLNEGTLTEGDLMQLFNSLPRRCIILLEDIDAAGLTRKDKPNAEKDKDGADKKKTKQKKAKTEKKKKEKERNDENEEGKNENGQMANGSEAGKDVVLTNGHQNGTSGTKIEMAKTKKPKAKKDKKKKSKAKKDEDFTLKDLAKQLKSLNGGKAEKSTSSSERSTSRVSTTGKNGEKKPTISLSGLLNAIDGVASHEGRILIMTTNHPEDLDPALIRPGRVDRKVEFRLAGPDQTRELFKRMYATRDAVPDIEVQVDGNKVRAVHKPLLGASVGQKKAPTIASAESTADREKDQELLISGDATLSVADEAALTVLAVQFAECIPEDTFTPAELQNHLMNHKSSPESAVQQAPEWVKKILKEKKQTEEKKKEDEKKAKDEDEDSSDDETDDSSEDEDDDDDDNGGVDDAAAVPKKVEGAADE</sequence>
<evidence type="ECO:0000259" key="15">
    <source>
        <dbReference type="SMART" id="SM01024"/>
    </source>
</evidence>
<feature type="compositionally biased region" description="Acidic residues" evidence="12">
    <location>
        <begin position="699"/>
        <end position="724"/>
    </location>
</feature>
<dbReference type="AlphaFoldDB" id="A0A6J3M898"/>
<evidence type="ECO:0000256" key="4">
    <source>
        <dbReference type="ARBA" id="ARBA00022741"/>
    </source>
</evidence>
<feature type="region of interest" description="Disordered" evidence="12">
    <location>
        <begin position="359"/>
        <end position="500"/>
    </location>
</feature>
<accession>A0A6J3M898</accession>
<feature type="compositionally biased region" description="Polar residues" evidence="12">
    <location>
        <begin position="420"/>
        <end position="429"/>
    </location>
</feature>
<feature type="region of interest" description="Disordered" evidence="12">
    <location>
        <begin position="678"/>
        <end position="741"/>
    </location>
</feature>
<evidence type="ECO:0000256" key="9">
    <source>
        <dbReference type="ARBA" id="ARBA00023128"/>
    </source>
</evidence>
<dbReference type="SUPFAM" id="SSF52540">
    <property type="entry name" value="P-loop containing nucleoside triphosphate hydrolases"/>
    <property type="match status" value="1"/>
</dbReference>
<feature type="compositionally biased region" description="Basic and acidic residues" evidence="12">
    <location>
        <begin position="678"/>
        <end position="698"/>
    </location>
</feature>
<protein>
    <submittedName>
        <fullName evidence="17">P-loop containing nucleoside triphosphate hydrolase protein</fullName>
    </submittedName>
</protein>
<feature type="domain" description="AAA+ ATPase" evidence="14">
    <location>
        <begin position="289"/>
        <end position="551"/>
    </location>
</feature>
<keyword evidence="3 13" id="KW-0812">Transmembrane</keyword>
<evidence type="ECO:0000256" key="1">
    <source>
        <dbReference type="ARBA" id="ARBA00004434"/>
    </source>
</evidence>
<dbReference type="Gene3D" id="3.40.50.300">
    <property type="entry name" value="P-loop containing nucleotide triphosphate hydrolases"/>
    <property type="match status" value="2"/>
</dbReference>
<dbReference type="Proteomes" id="UP000504637">
    <property type="component" value="Unplaced"/>
</dbReference>
<keyword evidence="9" id="KW-0496">Mitochondrion</keyword>
<comment type="subcellular location">
    <subcellularLocation>
        <location evidence="1">Mitochondrion inner membrane</location>
        <topology evidence="1">Single-pass membrane protein</topology>
    </subcellularLocation>
</comment>
<keyword evidence="8 13" id="KW-1133">Transmembrane helix</keyword>
<evidence type="ECO:0000256" key="11">
    <source>
        <dbReference type="ARBA" id="ARBA00048778"/>
    </source>
</evidence>
<keyword evidence="7" id="KW-0067">ATP-binding</keyword>
<dbReference type="PANTHER" id="PTHR23070">
    <property type="entry name" value="BCS1 AAA-TYPE ATPASE"/>
    <property type="match status" value="1"/>
</dbReference>
<dbReference type="InterPro" id="IPR003959">
    <property type="entry name" value="ATPase_AAA_core"/>
</dbReference>
<dbReference type="InterPro" id="IPR003593">
    <property type="entry name" value="AAA+_ATPase"/>
</dbReference>
<feature type="compositionally biased region" description="Basic residues" evidence="12">
    <location>
        <begin position="374"/>
        <end position="389"/>
    </location>
</feature>
<evidence type="ECO:0000256" key="8">
    <source>
        <dbReference type="ARBA" id="ARBA00022989"/>
    </source>
</evidence>
<comment type="catalytic activity">
    <reaction evidence="11">
        <text>ATP + H2O = ADP + phosphate + H(+)</text>
        <dbReference type="Rhea" id="RHEA:13065"/>
        <dbReference type="ChEBI" id="CHEBI:15377"/>
        <dbReference type="ChEBI" id="CHEBI:15378"/>
        <dbReference type="ChEBI" id="CHEBI:30616"/>
        <dbReference type="ChEBI" id="CHEBI:43474"/>
        <dbReference type="ChEBI" id="CHEBI:456216"/>
    </reaction>
    <physiologicalReaction direction="left-to-right" evidence="11">
        <dbReference type="Rhea" id="RHEA:13066"/>
    </physiologicalReaction>
</comment>
<dbReference type="GO" id="GO:0016887">
    <property type="term" value="F:ATP hydrolysis activity"/>
    <property type="evidence" value="ECO:0007669"/>
    <property type="project" value="InterPro"/>
</dbReference>
<dbReference type="SMART" id="SM00382">
    <property type="entry name" value="AAA"/>
    <property type="match status" value="1"/>
</dbReference>
<keyword evidence="5" id="KW-0999">Mitochondrion inner membrane</keyword>
<dbReference type="GO" id="GO:0005524">
    <property type="term" value="F:ATP binding"/>
    <property type="evidence" value="ECO:0007669"/>
    <property type="project" value="UniProtKB-KW"/>
</dbReference>
<comment type="similarity">
    <text evidence="2">Belongs to the AAA ATPase family. BCS1 subfamily.</text>
</comment>
<keyword evidence="6 17" id="KW-0378">Hydrolase</keyword>
<evidence type="ECO:0000313" key="17">
    <source>
        <dbReference type="RefSeq" id="XP_033460103.1"/>
    </source>
</evidence>
<reference evidence="17" key="1">
    <citation type="submission" date="2020-01" db="EMBL/GenBank/DDBJ databases">
        <authorList>
            <consortium name="DOE Joint Genome Institute"/>
            <person name="Haridas S."/>
            <person name="Albert R."/>
            <person name="Binder M."/>
            <person name="Bloem J."/>
            <person name="Labutti K."/>
            <person name="Salamov A."/>
            <person name="Andreopoulos B."/>
            <person name="Baker S.E."/>
            <person name="Barry K."/>
            <person name="Bills G."/>
            <person name="Bluhm B.H."/>
            <person name="Cannon C."/>
            <person name="Castanera R."/>
            <person name="Culley D.E."/>
            <person name="Daum C."/>
            <person name="Ezra D."/>
            <person name="Gonzalez J.B."/>
            <person name="Henrissat B."/>
            <person name="Kuo A."/>
            <person name="Liang C."/>
            <person name="Lipzen A."/>
            <person name="Lutzoni F."/>
            <person name="Magnuson J."/>
            <person name="Mondo S."/>
            <person name="Nolan M."/>
            <person name="Ohm R."/>
            <person name="Pangilinan J."/>
            <person name="Park H.-J."/>
            <person name="Ramirez L."/>
            <person name="Alfaro M."/>
            <person name="Sun H."/>
            <person name="Tritt A."/>
            <person name="Yoshinaga Y."/>
            <person name="Zwiers L.-H."/>
            <person name="Turgeon B.G."/>
            <person name="Goodwin S.B."/>
            <person name="Spatafora J.W."/>
            <person name="Crous P.W."/>
            <person name="Grigoriev I.V."/>
        </authorList>
    </citation>
    <scope>NUCLEOTIDE SEQUENCE</scope>
    <source>
        <strain evidence="17">CBS 342.82</strain>
    </source>
</reference>
<feature type="compositionally biased region" description="Basic and acidic residues" evidence="12">
    <location>
        <begin position="452"/>
        <end position="464"/>
    </location>
</feature>
<dbReference type="InterPro" id="IPR027417">
    <property type="entry name" value="P-loop_NTPase"/>
</dbReference>
<dbReference type="Pfam" id="PF25426">
    <property type="entry name" value="AAA_lid_BCS1"/>
    <property type="match status" value="1"/>
</dbReference>
<reference evidence="17" key="3">
    <citation type="submission" date="2025-08" db="UniProtKB">
        <authorList>
            <consortium name="RefSeq"/>
        </authorList>
    </citation>
    <scope>IDENTIFICATION</scope>
    <source>
        <strain evidence="17">CBS 342.82</strain>
    </source>
</reference>
<dbReference type="RefSeq" id="XP_033460103.1">
    <property type="nucleotide sequence ID" value="XM_033604883.1"/>
</dbReference>
<dbReference type="Pfam" id="PF08740">
    <property type="entry name" value="BCS1_N"/>
    <property type="match status" value="1"/>
</dbReference>
<proteinExistence type="inferred from homology"/>
<feature type="compositionally biased region" description="Basic residues" evidence="12">
    <location>
        <begin position="436"/>
        <end position="451"/>
    </location>
</feature>
<dbReference type="SMART" id="SM01024">
    <property type="entry name" value="BCS1_N"/>
    <property type="match status" value="1"/>
</dbReference>
<evidence type="ECO:0000256" key="13">
    <source>
        <dbReference type="SAM" id="Phobius"/>
    </source>
</evidence>
<evidence type="ECO:0000256" key="10">
    <source>
        <dbReference type="ARBA" id="ARBA00023136"/>
    </source>
</evidence>
<evidence type="ECO:0000256" key="5">
    <source>
        <dbReference type="ARBA" id="ARBA00022792"/>
    </source>
</evidence>
<dbReference type="OrthoDB" id="10251412at2759"/>
<name>A0A6J3M898_9PEZI</name>
<dbReference type="InterPro" id="IPR050747">
    <property type="entry name" value="Mitochondrial_chaperone_BCS1"/>
</dbReference>
<dbReference type="InterPro" id="IPR057495">
    <property type="entry name" value="AAA_lid_BCS1"/>
</dbReference>
<dbReference type="Pfam" id="PF00004">
    <property type="entry name" value="AAA"/>
    <property type="match status" value="2"/>
</dbReference>
<evidence type="ECO:0000313" key="16">
    <source>
        <dbReference type="Proteomes" id="UP000504637"/>
    </source>
</evidence>
<dbReference type="InterPro" id="IPR014851">
    <property type="entry name" value="BCS1_N"/>
</dbReference>
<feature type="transmembrane region" description="Helical" evidence="13">
    <location>
        <begin position="41"/>
        <end position="64"/>
    </location>
</feature>
<gene>
    <name evidence="17" type="ORF">K489DRAFT_380457</name>
</gene>
<evidence type="ECO:0000256" key="2">
    <source>
        <dbReference type="ARBA" id="ARBA00007448"/>
    </source>
</evidence>
<dbReference type="PROSITE" id="PS00674">
    <property type="entry name" value="AAA"/>
    <property type="match status" value="1"/>
</dbReference>
<evidence type="ECO:0000256" key="3">
    <source>
        <dbReference type="ARBA" id="ARBA00022692"/>
    </source>
</evidence>
<feature type="compositionally biased region" description="Basic and acidic residues" evidence="12">
    <location>
        <begin position="390"/>
        <end position="401"/>
    </location>
</feature>
<feature type="compositionally biased region" description="Low complexity" evidence="12">
    <location>
        <begin position="477"/>
        <end position="491"/>
    </location>
</feature>